<dbReference type="Proteomes" id="UP000199603">
    <property type="component" value="Unassembled WGS sequence"/>
</dbReference>
<accession>A0A1G7AFA7</accession>
<gene>
    <name evidence="2" type="ORF">SAMN04488509_1236</name>
</gene>
<dbReference type="InterPro" id="IPR000073">
    <property type="entry name" value="AB_hydrolase_1"/>
</dbReference>
<evidence type="ECO:0000313" key="2">
    <source>
        <dbReference type="EMBL" id="SDE12556.1"/>
    </source>
</evidence>
<dbReference type="PANTHER" id="PTHR43798:SF29">
    <property type="entry name" value="AB HYDROLASE-1 DOMAIN-CONTAINING PROTEIN"/>
    <property type="match status" value="1"/>
</dbReference>
<dbReference type="SUPFAM" id="SSF53474">
    <property type="entry name" value="alpha/beta-Hydrolases"/>
    <property type="match status" value="1"/>
</dbReference>
<proteinExistence type="predicted"/>
<dbReference type="Gene3D" id="3.40.50.1820">
    <property type="entry name" value="alpha/beta hydrolase"/>
    <property type="match status" value="1"/>
</dbReference>
<dbReference type="InterPro" id="IPR029058">
    <property type="entry name" value="AB_hydrolase_fold"/>
</dbReference>
<dbReference type="Pfam" id="PF00561">
    <property type="entry name" value="Abhydrolase_1"/>
    <property type="match status" value="1"/>
</dbReference>
<dbReference type="InterPro" id="IPR050266">
    <property type="entry name" value="AB_hydrolase_sf"/>
</dbReference>
<reference evidence="2 3" key="1">
    <citation type="submission" date="2016-10" db="EMBL/GenBank/DDBJ databases">
        <authorList>
            <person name="de Groot N.N."/>
        </authorList>
    </citation>
    <scope>NUCLEOTIDE SEQUENCE [LARGE SCALE GENOMIC DNA]</scope>
    <source>
        <strain evidence="2 3">DSM 16957</strain>
    </source>
</reference>
<organism evidence="2 3">
    <name type="scientific">Aquimonas voraii</name>
    <dbReference type="NCBI Taxonomy" id="265719"/>
    <lineage>
        <taxon>Bacteria</taxon>
        <taxon>Pseudomonadati</taxon>
        <taxon>Pseudomonadota</taxon>
        <taxon>Gammaproteobacteria</taxon>
        <taxon>Lysobacterales</taxon>
        <taxon>Lysobacteraceae</taxon>
        <taxon>Aquimonas</taxon>
    </lineage>
</organism>
<dbReference type="PRINTS" id="PR00111">
    <property type="entry name" value="ABHYDROLASE"/>
</dbReference>
<dbReference type="OrthoDB" id="2086224at2"/>
<dbReference type="RefSeq" id="WP_091246058.1">
    <property type="nucleotide sequence ID" value="NZ_FNAG01000023.1"/>
</dbReference>
<dbReference type="PANTHER" id="PTHR43798">
    <property type="entry name" value="MONOACYLGLYCEROL LIPASE"/>
    <property type="match status" value="1"/>
</dbReference>
<dbReference type="EMBL" id="FNAG01000023">
    <property type="protein sequence ID" value="SDE12556.1"/>
    <property type="molecule type" value="Genomic_DNA"/>
</dbReference>
<sequence>MRQRSVQSLLHCRSFGDPGAEPVLLVHGMGSSGADWAFQIEPLAERFRVLVPDLPGAGASPAPARHAIVDYAAQLRALLDALGVECTHCVGFSMGGAVALELALQAPRRVSRLATINSLPSYRPDTLRKRLELHGQLGLVRLLGLRRSAALVGRRLFPHPHQQAMRERVQQVLAAYPKSTYVGQARALAAWCARDRLSGFAQPMLMLSAEHDYTPLEEKQAWARQLGAELRVVRGSRHGTPFDAIAATNSALLHFLAGVAVPETLSVDAPEHTPNAAPEVLVALER</sequence>
<dbReference type="STRING" id="265719.SAMN04488509_1236"/>
<evidence type="ECO:0000313" key="3">
    <source>
        <dbReference type="Proteomes" id="UP000199603"/>
    </source>
</evidence>
<feature type="domain" description="AB hydrolase-1" evidence="1">
    <location>
        <begin position="22"/>
        <end position="238"/>
    </location>
</feature>
<protein>
    <submittedName>
        <fullName evidence="2">Pimeloyl-ACP methyl ester carboxylesterase</fullName>
    </submittedName>
</protein>
<evidence type="ECO:0000259" key="1">
    <source>
        <dbReference type="Pfam" id="PF00561"/>
    </source>
</evidence>
<name>A0A1G7AFA7_9GAMM</name>
<dbReference type="AlphaFoldDB" id="A0A1G7AFA7"/>
<keyword evidence="3" id="KW-1185">Reference proteome</keyword>